<evidence type="ECO:0000313" key="1">
    <source>
        <dbReference type="EMBL" id="QGY45244.1"/>
    </source>
</evidence>
<accession>A0A6I6K5H0</accession>
<dbReference type="AlphaFoldDB" id="A0A6I6K5H0"/>
<dbReference type="Pfam" id="PF19494">
    <property type="entry name" value="DUF6029"/>
    <property type="match status" value="2"/>
</dbReference>
<gene>
    <name evidence="1" type="ORF">GM418_16670</name>
</gene>
<name>A0A6I6K5H0_9BACT</name>
<protein>
    <submittedName>
        <fullName evidence="1">Uncharacterized protein</fullName>
    </submittedName>
</protein>
<dbReference type="KEGG" id="mcos:GM418_16670"/>
<proteinExistence type="predicted"/>
<dbReference type="InterPro" id="IPR046070">
    <property type="entry name" value="DUF6029"/>
</dbReference>
<reference evidence="1 2" key="1">
    <citation type="submission" date="2019-11" db="EMBL/GenBank/DDBJ databases">
        <authorList>
            <person name="Zheng R.K."/>
            <person name="Sun C.M."/>
        </authorList>
    </citation>
    <scope>NUCLEOTIDE SEQUENCE [LARGE SCALE GENOMIC DNA]</scope>
    <source>
        <strain evidence="1 2">WC007</strain>
    </source>
</reference>
<dbReference type="Proteomes" id="UP000428260">
    <property type="component" value="Chromosome"/>
</dbReference>
<dbReference type="RefSeq" id="WP_158868321.1">
    <property type="nucleotide sequence ID" value="NZ_CP046401.1"/>
</dbReference>
<keyword evidence="2" id="KW-1185">Reference proteome</keyword>
<evidence type="ECO:0000313" key="2">
    <source>
        <dbReference type="Proteomes" id="UP000428260"/>
    </source>
</evidence>
<sequence>MKNKHTTLLLAFCCGVISLKAQLTGNNLAEYQIGNIPGTDPQYVNSVYDQLNLDYRFKEFRVSARLENYYSGDSLRIAYTKITQYALNYRSKGINLKAGHFYETLGKGILFRGYEIKNSIYEDQIYRVKQGFYRDAVGFSGSYSNKLMHVKALRGKSLINQLPPTAHDRRLDLVTAVETKFKIANQAIGIIGLQNETKEKKSKYLSALISGNLLRFFDYYGELAHRINAGENFFSFENSDSYGAYFSLGFSKPGLGASLELKDYRNIFIGSGISDPPTLVKEHFYKLLNRSTHVPYYFDESGYQFELFFVPAENHLITVNHSHSKNDLGDKDYDSGEYFADWQFTFRSKNQVKIFIDYSYDDILFENARYATGFYFTHILAGDWSGTVESEIQQIERTITETQSFINLYTGFILNKSSRFSAAFVLEFTNDEKVADVANTKEIETHQFYPGLNFSLKPNRKNTLQLFVGKRRGGPTCTSGICYEVLDFKGAELRWMLRI</sequence>
<organism evidence="1 2">
    <name type="scientific">Maribellus comscasis</name>
    <dbReference type="NCBI Taxonomy" id="2681766"/>
    <lineage>
        <taxon>Bacteria</taxon>
        <taxon>Pseudomonadati</taxon>
        <taxon>Bacteroidota</taxon>
        <taxon>Bacteroidia</taxon>
        <taxon>Marinilabiliales</taxon>
        <taxon>Prolixibacteraceae</taxon>
        <taxon>Maribellus</taxon>
    </lineage>
</organism>
<dbReference type="EMBL" id="CP046401">
    <property type="protein sequence ID" value="QGY45244.1"/>
    <property type="molecule type" value="Genomic_DNA"/>
</dbReference>